<evidence type="ECO:0000259" key="1">
    <source>
        <dbReference type="Pfam" id="PF12777"/>
    </source>
</evidence>
<dbReference type="PANTHER" id="PTHR22878">
    <property type="entry name" value="DYNEIN HEAVY CHAIN 6, AXONEMAL-LIKE-RELATED"/>
    <property type="match status" value="1"/>
</dbReference>
<dbReference type="GO" id="GO:0045505">
    <property type="term" value="F:dynein intermediate chain binding"/>
    <property type="evidence" value="ECO:0007669"/>
    <property type="project" value="InterPro"/>
</dbReference>
<dbReference type="GO" id="GO:0007018">
    <property type="term" value="P:microtubule-based movement"/>
    <property type="evidence" value="ECO:0007669"/>
    <property type="project" value="InterPro"/>
</dbReference>
<feature type="domain" description="Dynein heavy chain coiled coil stalk" evidence="1">
    <location>
        <begin position="2"/>
        <end position="48"/>
    </location>
</feature>
<reference evidence="2 3" key="1">
    <citation type="submission" date="2019-07" db="EMBL/GenBank/DDBJ databases">
        <authorList>
            <person name="Jastrzebski P J."/>
            <person name="Paukszto L."/>
            <person name="Jastrzebski P J."/>
        </authorList>
    </citation>
    <scope>NUCLEOTIDE SEQUENCE [LARGE SCALE GENOMIC DNA]</scope>
    <source>
        <strain evidence="2 3">WMS-il1</strain>
    </source>
</reference>
<dbReference type="InterPro" id="IPR024743">
    <property type="entry name" value="Dynein_HC_stalk"/>
</dbReference>
<name>A0A564Y5I2_HYMDI</name>
<dbReference type="Gene3D" id="1.20.920.20">
    <property type="match status" value="1"/>
</dbReference>
<feature type="non-terminal residue" evidence="2">
    <location>
        <position position="79"/>
    </location>
</feature>
<dbReference type="EMBL" id="CABIJS010000089">
    <property type="protein sequence ID" value="VUZ42501.1"/>
    <property type="molecule type" value="Genomic_DNA"/>
</dbReference>
<dbReference type="InterPro" id="IPR026983">
    <property type="entry name" value="DHC"/>
</dbReference>
<evidence type="ECO:0000313" key="2">
    <source>
        <dbReference type="EMBL" id="VUZ42501.1"/>
    </source>
</evidence>
<dbReference type="PANTHER" id="PTHR22878:SF63">
    <property type="entry name" value="DYNEIN AXONEMAL HEAVY CHAIN 10"/>
    <property type="match status" value="1"/>
</dbReference>
<keyword evidence="3" id="KW-1185">Reference proteome</keyword>
<dbReference type="Proteomes" id="UP000321570">
    <property type="component" value="Unassembled WGS sequence"/>
</dbReference>
<gene>
    <name evidence="2" type="ORF">WMSIL1_LOCUS3094</name>
</gene>
<dbReference type="AlphaFoldDB" id="A0A564Y5I2"/>
<feature type="non-terminal residue" evidence="2">
    <location>
        <position position="1"/>
    </location>
</feature>
<dbReference type="GO" id="GO:0051959">
    <property type="term" value="F:dynein light intermediate chain binding"/>
    <property type="evidence" value="ECO:0007669"/>
    <property type="project" value="InterPro"/>
</dbReference>
<sequence>KIRWTEAKAQFQTQTENLVGDVLLATAFLSYAGPFNQEFRNLLNQQWNNELSRIHIPRSPDLNIVNMLVDNTILGVWNL</sequence>
<protein>
    <recommendedName>
        <fullName evidence="1">Dynein heavy chain coiled coil stalk domain-containing protein</fullName>
    </recommendedName>
</protein>
<proteinExistence type="predicted"/>
<evidence type="ECO:0000313" key="3">
    <source>
        <dbReference type="Proteomes" id="UP000321570"/>
    </source>
</evidence>
<accession>A0A564Y5I2</accession>
<organism evidence="2 3">
    <name type="scientific">Hymenolepis diminuta</name>
    <name type="common">Rat tapeworm</name>
    <dbReference type="NCBI Taxonomy" id="6216"/>
    <lineage>
        <taxon>Eukaryota</taxon>
        <taxon>Metazoa</taxon>
        <taxon>Spiralia</taxon>
        <taxon>Lophotrochozoa</taxon>
        <taxon>Platyhelminthes</taxon>
        <taxon>Cestoda</taxon>
        <taxon>Eucestoda</taxon>
        <taxon>Cyclophyllidea</taxon>
        <taxon>Hymenolepididae</taxon>
        <taxon>Hymenolepis</taxon>
    </lineage>
</organism>
<dbReference type="Pfam" id="PF12777">
    <property type="entry name" value="MT"/>
    <property type="match status" value="1"/>
</dbReference>
<dbReference type="GO" id="GO:0030286">
    <property type="term" value="C:dynein complex"/>
    <property type="evidence" value="ECO:0007669"/>
    <property type="project" value="InterPro"/>
</dbReference>